<protein>
    <submittedName>
        <fullName evidence="1">Uncharacterized protein</fullName>
    </submittedName>
</protein>
<keyword evidence="2" id="KW-1185">Reference proteome</keyword>
<feature type="non-terminal residue" evidence="1">
    <location>
        <position position="1"/>
    </location>
</feature>
<evidence type="ECO:0000313" key="1">
    <source>
        <dbReference type="EMBL" id="KAK1470043.1"/>
    </source>
</evidence>
<dbReference type="AlphaFoldDB" id="A0AAI9V998"/>
<reference evidence="1 2" key="1">
    <citation type="submission" date="2016-10" db="EMBL/GenBank/DDBJ databases">
        <title>The genome sequence of Colletotrichum fioriniae PJ7.</title>
        <authorList>
            <person name="Baroncelli R."/>
        </authorList>
    </citation>
    <scope>NUCLEOTIDE SEQUENCE [LARGE SCALE GENOMIC DNA]</scope>
    <source>
        <strain evidence="1">Col 31</strain>
    </source>
</reference>
<evidence type="ECO:0000313" key="2">
    <source>
        <dbReference type="Proteomes" id="UP001239795"/>
    </source>
</evidence>
<sequence length="123" mass="13826">VHGSRLVISPRVNAIDISGLQCYVYSQAKPLTPATNCHRGHDMRLLDVQISTKRQFGSFPQAWEPKIEGRWLLDRSEYHSTTIDAVHHHTNPNFSNSLVVPCVLPLALLSAAPTNRHDYSSLR</sequence>
<dbReference type="EMBL" id="MLGG01000001">
    <property type="protein sequence ID" value="KAK1470043.1"/>
    <property type="molecule type" value="Genomic_DNA"/>
</dbReference>
<gene>
    <name evidence="1" type="ORF">CMEL01_01810</name>
</gene>
<comment type="caution">
    <text evidence="1">The sequence shown here is derived from an EMBL/GenBank/DDBJ whole genome shotgun (WGS) entry which is preliminary data.</text>
</comment>
<name>A0AAI9V998_9PEZI</name>
<dbReference type="Proteomes" id="UP001239795">
    <property type="component" value="Unassembled WGS sequence"/>
</dbReference>
<organism evidence="1 2">
    <name type="scientific">Colletotrichum melonis</name>
    <dbReference type="NCBI Taxonomy" id="1209925"/>
    <lineage>
        <taxon>Eukaryota</taxon>
        <taxon>Fungi</taxon>
        <taxon>Dikarya</taxon>
        <taxon>Ascomycota</taxon>
        <taxon>Pezizomycotina</taxon>
        <taxon>Sordariomycetes</taxon>
        <taxon>Hypocreomycetidae</taxon>
        <taxon>Glomerellales</taxon>
        <taxon>Glomerellaceae</taxon>
        <taxon>Colletotrichum</taxon>
        <taxon>Colletotrichum acutatum species complex</taxon>
    </lineage>
</organism>
<accession>A0AAI9V998</accession>
<proteinExistence type="predicted"/>